<feature type="compositionally biased region" description="Low complexity" evidence="1">
    <location>
        <begin position="782"/>
        <end position="798"/>
    </location>
</feature>
<feature type="region of interest" description="Disordered" evidence="1">
    <location>
        <begin position="891"/>
        <end position="921"/>
    </location>
</feature>
<dbReference type="InterPro" id="IPR044824">
    <property type="entry name" value="MAIN-like"/>
</dbReference>
<organism evidence="3">
    <name type="scientific">Fagus sylvatica</name>
    <name type="common">Beechnut</name>
    <dbReference type="NCBI Taxonomy" id="28930"/>
    <lineage>
        <taxon>Eukaryota</taxon>
        <taxon>Viridiplantae</taxon>
        <taxon>Streptophyta</taxon>
        <taxon>Embryophyta</taxon>
        <taxon>Tracheophyta</taxon>
        <taxon>Spermatophyta</taxon>
        <taxon>Magnoliopsida</taxon>
        <taxon>eudicotyledons</taxon>
        <taxon>Gunneridae</taxon>
        <taxon>Pentapetalae</taxon>
        <taxon>rosids</taxon>
        <taxon>fabids</taxon>
        <taxon>Fagales</taxon>
        <taxon>Fagaceae</taxon>
        <taxon>Fagus</taxon>
    </lineage>
</organism>
<dbReference type="AlphaFoldDB" id="A0A2N9HGU7"/>
<feature type="compositionally biased region" description="Polar residues" evidence="1">
    <location>
        <begin position="910"/>
        <end position="921"/>
    </location>
</feature>
<evidence type="ECO:0000259" key="2">
    <source>
        <dbReference type="Pfam" id="PF10536"/>
    </source>
</evidence>
<dbReference type="Pfam" id="PF10536">
    <property type="entry name" value="PMD"/>
    <property type="match status" value="1"/>
</dbReference>
<feature type="compositionally biased region" description="Polar residues" evidence="1">
    <location>
        <begin position="864"/>
        <end position="878"/>
    </location>
</feature>
<feature type="compositionally biased region" description="Polar residues" evidence="1">
    <location>
        <begin position="725"/>
        <end position="741"/>
    </location>
</feature>
<dbReference type="PANTHER" id="PTHR46033:SF8">
    <property type="entry name" value="PROTEIN MAINTENANCE OF MERISTEMS-LIKE"/>
    <property type="match status" value="1"/>
</dbReference>
<feature type="region of interest" description="Disordered" evidence="1">
    <location>
        <begin position="859"/>
        <end position="878"/>
    </location>
</feature>
<accession>A0A2N9HGU7</accession>
<feature type="compositionally biased region" description="Basic residues" evidence="1">
    <location>
        <begin position="125"/>
        <end position="135"/>
    </location>
</feature>
<name>A0A2N9HGU7_FAGSY</name>
<sequence>MESASCSVDGWRVEMIPAIWGSKEGKKKQGFGDGGQDGEMGFITEIEKGSHEGFLPSFERAAVRLEEFRERPATLPVPPAPAPPQRTTTLPIPASPAAPPPRAPAHRARPTAPPDHRASTSTLRQHPRAPAHRARPTAPPDHRASTSTLRQHPSPPDLSLSEPTLEFSPTNGTPLTTVANLEYLSYIEVLMQPNPLDPSLVVPELMDPGPIDPSVLTRQQYHRSNVIWNTVVDQPLLSCRRREAVIARAPRPHPRIVSYITRAGLYGLYALGFIQLDWALITALVDGKALVGSTQEDWPEFCQRLLGVTPPRNELDGGRINMCWLSEQFQAPVTAETDEQTVQRYARYHLLVLMGGSIFADKSISHVHLLWLQFLVDFDRAGEYSWGSAALAWLYREMCRACEGSTSIGGALNLLQLWAFCRFPRLVPSLVSEPQIDYGVDVDGQPLPRGPYGVKWRGVKCRKEVPTHVLDTYRATFSLLLYEDIVWQPYTTDILDELPDYCKAGHGCYRAVTPMLCCNIVELHTPDRVLRQFGMRQDIPDPVDTNVDMHSMDLRGKTQVSWMNTWATEIDKWNHRAEHVVTRPPFEGVMGYHDPYMQWYRRITRRYICKKSAHYNQMVDLLVKHIGKWPAESQEAKDIGMVLQHARAINRIDVLVWHNVSNHITNNPPQVQGRGRGRDEDESVGVDVDVGVGVGVVLELPLLLVHSRLPPTSVGPSSIPFSFAQPTPSTTACPSDDVTSSTHKRHRVAPSSSLPTSPDSTFLTTTHLPPSPRCHLESTPATPIRPSSSTLPTSPDSAPAAPIHHMASFLPHSVTPTTQSGVDMFYMQAVGLDHSTTHVESDSSACIFISTPSLHTPHAGVASTDPTLTHSPPASSLPTIVDCHHSLAEVPQPDVPQEQQLEERPRRNPVRNTKCWQCGTE</sequence>
<proteinExistence type="predicted"/>
<gene>
    <name evidence="3" type="ORF">FSB_LOCUS39254</name>
</gene>
<feature type="domain" description="Aminotransferase-like plant mobile" evidence="2">
    <location>
        <begin position="283"/>
        <end position="601"/>
    </location>
</feature>
<protein>
    <recommendedName>
        <fullName evidence="2">Aminotransferase-like plant mobile domain-containing protein</fullName>
    </recommendedName>
</protein>
<dbReference type="InterPro" id="IPR019557">
    <property type="entry name" value="AminoTfrase-like_pln_mobile"/>
</dbReference>
<evidence type="ECO:0000256" key="1">
    <source>
        <dbReference type="SAM" id="MobiDB-lite"/>
    </source>
</evidence>
<feature type="region of interest" description="Disordered" evidence="1">
    <location>
        <begin position="72"/>
        <end position="172"/>
    </location>
</feature>
<feature type="compositionally biased region" description="Pro residues" evidence="1">
    <location>
        <begin position="93"/>
        <end position="103"/>
    </location>
</feature>
<feature type="compositionally biased region" description="Pro residues" evidence="1">
    <location>
        <begin position="75"/>
        <end position="84"/>
    </location>
</feature>
<dbReference type="GO" id="GO:0010073">
    <property type="term" value="P:meristem maintenance"/>
    <property type="evidence" value="ECO:0007669"/>
    <property type="project" value="InterPro"/>
</dbReference>
<reference evidence="3" key="1">
    <citation type="submission" date="2018-02" db="EMBL/GenBank/DDBJ databases">
        <authorList>
            <person name="Cohen D.B."/>
            <person name="Kent A.D."/>
        </authorList>
    </citation>
    <scope>NUCLEOTIDE SEQUENCE</scope>
</reference>
<feature type="region of interest" description="Disordered" evidence="1">
    <location>
        <begin position="725"/>
        <end position="798"/>
    </location>
</feature>
<evidence type="ECO:0000313" key="3">
    <source>
        <dbReference type="EMBL" id="SPD11372.1"/>
    </source>
</evidence>
<feature type="compositionally biased region" description="Low complexity" evidence="1">
    <location>
        <begin position="750"/>
        <end position="766"/>
    </location>
</feature>
<dbReference type="EMBL" id="OIVN01003455">
    <property type="protein sequence ID" value="SPD11372.1"/>
    <property type="molecule type" value="Genomic_DNA"/>
</dbReference>
<dbReference type="PANTHER" id="PTHR46033">
    <property type="entry name" value="PROTEIN MAIN-LIKE 2"/>
    <property type="match status" value="1"/>
</dbReference>